<name>A0A484HDY3_9BACT</name>
<dbReference type="AlphaFoldDB" id="A0A484HDY3"/>
<organism evidence="1">
    <name type="scientific">uncultured Desulfobacteraceae bacterium</name>
    <dbReference type="NCBI Taxonomy" id="218296"/>
    <lineage>
        <taxon>Bacteria</taxon>
        <taxon>Pseudomonadati</taxon>
        <taxon>Thermodesulfobacteriota</taxon>
        <taxon>Desulfobacteria</taxon>
        <taxon>Desulfobacterales</taxon>
        <taxon>Desulfobacteraceae</taxon>
        <taxon>environmental samples</taxon>
    </lineage>
</organism>
<evidence type="ECO:0008006" key="2">
    <source>
        <dbReference type="Google" id="ProtNLM"/>
    </source>
</evidence>
<protein>
    <recommendedName>
        <fullName evidence="2">DsrE/DsrF-like family protein</fullName>
    </recommendedName>
</protein>
<gene>
    <name evidence="1" type="ORF">EPICR_170021</name>
</gene>
<evidence type="ECO:0000313" key="1">
    <source>
        <dbReference type="EMBL" id="VEN73406.1"/>
    </source>
</evidence>
<dbReference type="EMBL" id="CAACVI010000009">
    <property type="protein sequence ID" value="VEN73406.1"/>
    <property type="molecule type" value="Genomic_DNA"/>
</dbReference>
<proteinExistence type="predicted"/>
<accession>A0A484HDY3</accession>
<sequence>MKKVVVLIKEPGQQYEGLRTSLGALLEDAEVKMVVLDHEIADMNEAYSDNMEFIDEMEGERFSNNAANVEKYDFKKVGVEDIGAFVKEADVVIPF</sequence>
<reference evidence="1" key="1">
    <citation type="submission" date="2019-01" db="EMBL/GenBank/DDBJ databases">
        <authorList>
            <consortium name="Genoscope - CEA"/>
            <person name="William W."/>
        </authorList>
    </citation>
    <scope>NUCLEOTIDE SEQUENCE</scope>
    <source>
        <strain evidence="1">CR-1</strain>
    </source>
</reference>